<protein>
    <submittedName>
        <fullName evidence="1">Uncharacterized protein</fullName>
    </submittedName>
</protein>
<gene>
    <name evidence="1" type="ORF">METZ01_LOCUS90882</name>
</gene>
<dbReference type="AlphaFoldDB" id="A0A381VE15"/>
<dbReference type="InterPro" id="IPR013320">
    <property type="entry name" value="ConA-like_dom_sf"/>
</dbReference>
<dbReference type="SUPFAM" id="SSF141086">
    <property type="entry name" value="Agglutinin HPA-like"/>
    <property type="match status" value="1"/>
</dbReference>
<feature type="non-terminal residue" evidence="1">
    <location>
        <position position="911"/>
    </location>
</feature>
<dbReference type="InterPro" id="IPR008979">
    <property type="entry name" value="Galactose-bd-like_sf"/>
</dbReference>
<name>A0A381VE15_9ZZZZ</name>
<proteinExistence type="predicted"/>
<organism evidence="1">
    <name type="scientific">marine metagenome</name>
    <dbReference type="NCBI Taxonomy" id="408172"/>
    <lineage>
        <taxon>unclassified sequences</taxon>
        <taxon>metagenomes</taxon>
        <taxon>ecological metagenomes</taxon>
    </lineage>
</organism>
<sequence length="911" mass="101621">MSLEFPPVGIDTSYNWLKDDEDTVTGNDGNTSTTQELSTNKTVVENAPYGNGAYKAWTTDTWSGYESGTTIATGEWPACGAFDKDEGDSNTRLSYHTGRTYSNSSDNSNPGYLGLEMPLKIKLTSYSVKNRPGFQASQAPKKWTLAGRSGDGADWEDIQTETVSSWTSGETKTWTVSTTKYYSDFRFAWFQAMGNGQYISLYTIKLYGVPYHISSSGEIRFSEFGNLPLPRFQSIFSNSKKDIKFSQLQEALNDITDVASGTKSLALLRSPTMYCGKFYIAANSSTTIYFPSSFASTPGVFVTHQWRDFNFVTNSSETITPVRITGVTTTYFTVTNTDTTMDPFVHWMAVKVGSGTIYGASYVCTLWDTGSNWTSSHNHTYSGISGTPVPLCNQQTANNGLTLWGRHHSRSSSATQWYIGKVGYKPVTTTYTLSSSETFAFFVMTSTNVFKKMYMFTGSASCTEDIEAVYTNTKPLHNPIIMNSATTDGTDSSRVHCRRLTSKRAKYICRETPGLDGPHASLPVYAIHLRGFADFGSKPFWHLDANFINANQRVSNSGEIRRWRNSSGRAFKYAVGKGTSRPTLGNDSDGYYVYFNKSQSQYFKIRNTIKWKFVDGDGSGTGGVTAFCVFKFINIGSQNSSRFFDFGNGSLVDSVLWAKNGTSSETHFWTFNPTITYSSTNSLASTEWQIYTMKYDNSDLECFFWSDGMKSTPTETTTSTVTDRNTTLNYIGESNWSGDDFLDGYMREQIVFNDSLSNSQIRSINMRLGKKWNIPTWTLLFRQTLGYLWSSSQSLSLNSSDPDNDNYSILDQIDTYKNTDGKYRLRYLDTGDSSTAGRFNDWRQTSNFTTTSNSVSGYEAVSVYDTGSSWGGLCVNGYNSYSRFDGSPGSTNWWFAIATIYSTWDGGRIPG</sequence>
<dbReference type="SUPFAM" id="SSF49785">
    <property type="entry name" value="Galactose-binding domain-like"/>
    <property type="match status" value="1"/>
</dbReference>
<reference evidence="1" key="1">
    <citation type="submission" date="2018-05" db="EMBL/GenBank/DDBJ databases">
        <authorList>
            <person name="Lanie J.A."/>
            <person name="Ng W.-L."/>
            <person name="Kazmierczak K.M."/>
            <person name="Andrzejewski T.M."/>
            <person name="Davidsen T.M."/>
            <person name="Wayne K.J."/>
            <person name="Tettelin H."/>
            <person name="Glass J.I."/>
            <person name="Rusch D."/>
            <person name="Podicherti R."/>
            <person name="Tsui H.-C.T."/>
            <person name="Winkler M.E."/>
        </authorList>
    </citation>
    <scope>NUCLEOTIDE SEQUENCE</scope>
</reference>
<dbReference type="Gene3D" id="2.60.120.200">
    <property type="match status" value="1"/>
</dbReference>
<dbReference type="SUPFAM" id="SSF49899">
    <property type="entry name" value="Concanavalin A-like lectins/glucanases"/>
    <property type="match status" value="1"/>
</dbReference>
<accession>A0A381VE15</accession>
<evidence type="ECO:0000313" key="1">
    <source>
        <dbReference type="EMBL" id="SVA38028.1"/>
    </source>
</evidence>
<dbReference type="InterPro" id="IPR037221">
    <property type="entry name" value="H-type_lectin_dom_sf"/>
</dbReference>
<dbReference type="EMBL" id="UINC01008450">
    <property type="protein sequence ID" value="SVA38028.1"/>
    <property type="molecule type" value="Genomic_DNA"/>
</dbReference>